<dbReference type="CDD" id="cd01667">
    <property type="entry name" value="TGS_ThrRS"/>
    <property type="match status" value="1"/>
</dbReference>
<dbReference type="GO" id="GO:0006435">
    <property type="term" value="P:threonyl-tRNA aminoacylation"/>
    <property type="evidence" value="ECO:0007669"/>
    <property type="project" value="UniProtKB-UniRule"/>
</dbReference>
<dbReference type="PANTHER" id="PTHR11451">
    <property type="entry name" value="THREONINE-TRNA LIGASE"/>
    <property type="match status" value="1"/>
</dbReference>
<feature type="region of interest" description="Catalytic" evidence="14">
    <location>
        <begin position="250"/>
        <end position="541"/>
    </location>
</feature>
<keyword evidence="3 14" id="KW-0963">Cytoplasm</keyword>
<evidence type="ECO:0000256" key="7">
    <source>
        <dbReference type="ARBA" id="ARBA00022741"/>
    </source>
</evidence>
<comment type="catalytic activity">
    <reaction evidence="13 14">
        <text>tRNA(Thr) + L-threonine + ATP = L-threonyl-tRNA(Thr) + AMP + diphosphate + H(+)</text>
        <dbReference type="Rhea" id="RHEA:24624"/>
        <dbReference type="Rhea" id="RHEA-COMP:9670"/>
        <dbReference type="Rhea" id="RHEA-COMP:9704"/>
        <dbReference type="ChEBI" id="CHEBI:15378"/>
        <dbReference type="ChEBI" id="CHEBI:30616"/>
        <dbReference type="ChEBI" id="CHEBI:33019"/>
        <dbReference type="ChEBI" id="CHEBI:57926"/>
        <dbReference type="ChEBI" id="CHEBI:78442"/>
        <dbReference type="ChEBI" id="CHEBI:78534"/>
        <dbReference type="ChEBI" id="CHEBI:456215"/>
        <dbReference type="EC" id="6.1.1.3"/>
    </reaction>
</comment>
<evidence type="ECO:0000256" key="14">
    <source>
        <dbReference type="HAMAP-Rule" id="MF_00184"/>
    </source>
</evidence>
<comment type="subcellular location">
    <subcellularLocation>
        <location evidence="1 14">Cytoplasm</location>
    </subcellularLocation>
</comment>
<feature type="coiled-coil region" evidence="15">
    <location>
        <begin position="119"/>
        <end position="156"/>
    </location>
</feature>
<evidence type="ECO:0000256" key="6">
    <source>
        <dbReference type="ARBA" id="ARBA00022723"/>
    </source>
</evidence>
<dbReference type="Pfam" id="PF07973">
    <property type="entry name" value="tRNA_SAD"/>
    <property type="match status" value="1"/>
</dbReference>
<evidence type="ECO:0000256" key="1">
    <source>
        <dbReference type="ARBA" id="ARBA00004496"/>
    </source>
</evidence>
<dbReference type="InterPro" id="IPR002314">
    <property type="entry name" value="aa-tRNA-synt_IIb"/>
</dbReference>
<evidence type="ECO:0000256" key="3">
    <source>
        <dbReference type="ARBA" id="ARBA00022490"/>
    </source>
</evidence>
<dbReference type="InterPro" id="IPR004095">
    <property type="entry name" value="TGS"/>
</dbReference>
<feature type="binding site" evidence="14">
    <location>
        <position position="393"/>
    </location>
    <ligand>
        <name>Zn(2+)</name>
        <dbReference type="ChEBI" id="CHEBI:29105"/>
        <note>catalytic</note>
    </ligand>
</feature>
<keyword evidence="4 14" id="KW-0820">tRNA-binding</keyword>
<dbReference type="InterPro" id="IPR047246">
    <property type="entry name" value="ThrRS_anticodon"/>
</dbReference>
<dbReference type="AlphaFoldDB" id="A0A3R7FYE8"/>
<dbReference type="InterPro" id="IPR036621">
    <property type="entry name" value="Anticodon-bd_dom_sf"/>
</dbReference>
<evidence type="ECO:0000256" key="13">
    <source>
        <dbReference type="ARBA" id="ARBA00049515"/>
    </source>
</evidence>
<dbReference type="OrthoDB" id="372136at2157"/>
<dbReference type="Pfam" id="PF02824">
    <property type="entry name" value="TGS"/>
    <property type="match status" value="1"/>
</dbReference>
<gene>
    <name evidence="14" type="primary">thrS</name>
    <name evidence="18" type="ORF">ATJ93_1141</name>
</gene>
<keyword evidence="9 14" id="KW-0067">ATP-binding</keyword>
<dbReference type="Gene3D" id="3.30.930.10">
    <property type="entry name" value="Bira Bifunctional Protein, Domain 2"/>
    <property type="match status" value="1"/>
</dbReference>
<protein>
    <recommendedName>
        <fullName evidence="14">Threonine--tRNA ligase</fullName>
        <ecNumber evidence="14">6.1.1.3</ecNumber>
    </recommendedName>
    <alternativeName>
        <fullName evidence="14">Threonyl-tRNA synthetase</fullName>
        <shortName evidence="14">ThrRS</shortName>
    </alternativeName>
</protein>
<dbReference type="InterPro" id="IPR012676">
    <property type="entry name" value="TGS-like"/>
</dbReference>
<keyword evidence="5 14" id="KW-0436">Ligase</keyword>
<comment type="similarity">
    <text evidence="2 14">Belongs to the class-II aminoacyl-tRNA synthetase family.</text>
</comment>
<feature type="binding site" evidence="14">
    <location>
        <position position="518"/>
    </location>
    <ligand>
        <name>Zn(2+)</name>
        <dbReference type="ChEBI" id="CHEBI:29105"/>
        <note>catalytic</note>
    </ligand>
</feature>
<dbReference type="EMBL" id="RAPO01000001">
    <property type="protein sequence ID" value="RKD98137.1"/>
    <property type="molecule type" value="Genomic_DNA"/>
</dbReference>
<dbReference type="HAMAP" id="MF_00184">
    <property type="entry name" value="Thr_tRNA_synth"/>
    <property type="match status" value="1"/>
</dbReference>
<dbReference type="GO" id="GO:0046872">
    <property type="term" value="F:metal ion binding"/>
    <property type="evidence" value="ECO:0007669"/>
    <property type="project" value="UniProtKB-KW"/>
</dbReference>
<dbReference type="PROSITE" id="PS50862">
    <property type="entry name" value="AA_TRNA_LIGASE_II"/>
    <property type="match status" value="1"/>
</dbReference>
<dbReference type="FunFam" id="3.40.50.800:FF:000001">
    <property type="entry name" value="Threonine--tRNA ligase"/>
    <property type="match status" value="1"/>
</dbReference>
<dbReference type="RefSeq" id="WP_120243593.1">
    <property type="nucleotide sequence ID" value="NZ_RAPO01000001.1"/>
</dbReference>
<dbReference type="Proteomes" id="UP000283805">
    <property type="component" value="Unassembled WGS sequence"/>
</dbReference>
<dbReference type="GO" id="GO:0002161">
    <property type="term" value="F:aminoacyl-tRNA deacylase activity"/>
    <property type="evidence" value="ECO:0007669"/>
    <property type="project" value="UniProtKB-ARBA"/>
</dbReference>
<keyword evidence="10 14" id="KW-0694">RNA-binding</keyword>
<dbReference type="GO" id="GO:0005524">
    <property type="term" value="F:ATP binding"/>
    <property type="evidence" value="ECO:0007669"/>
    <property type="project" value="UniProtKB-UniRule"/>
</dbReference>
<dbReference type="InterPro" id="IPR012675">
    <property type="entry name" value="Beta-grasp_dom_sf"/>
</dbReference>
<dbReference type="FunFam" id="3.30.980.10:FF:000005">
    <property type="entry name" value="Threonyl-tRNA synthetase, mitochondrial"/>
    <property type="match status" value="1"/>
</dbReference>
<keyword evidence="12 14" id="KW-0030">Aminoacyl-tRNA synthetase</keyword>
<dbReference type="PROSITE" id="PS51880">
    <property type="entry name" value="TGS"/>
    <property type="match status" value="1"/>
</dbReference>
<comment type="subunit">
    <text evidence="14">Homodimer.</text>
</comment>
<feature type="binding site" evidence="14">
    <location>
        <position position="342"/>
    </location>
    <ligand>
        <name>Zn(2+)</name>
        <dbReference type="ChEBI" id="CHEBI:29105"/>
        <note>catalytic</note>
    </ligand>
</feature>
<evidence type="ECO:0000313" key="19">
    <source>
        <dbReference type="Proteomes" id="UP000283805"/>
    </source>
</evidence>
<keyword evidence="15" id="KW-0175">Coiled coil</keyword>
<evidence type="ECO:0000256" key="9">
    <source>
        <dbReference type="ARBA" id="ARBA00022840"/>
    </source>
</evidence>
<dbReference type="InterPro" id="IPR033728">
    <property type="entry name" value="ThrRS_core"/>
</dbReference>
<evidence type="ECO:0000313" key="18">
    <source>
        <dbReference type="EMBL" id="RKD98137.1"/>
    </source>
</evidence>
<dbReference type="Gene3D" id="3.30.54.20">
    <property type="match status" value="1"/>
</dbReference>
<dbReference type="InterPro" id="IPR045864">
    <property type="entry name" value="aa-tRNA-synth_II/BPL/LPL"/>
</dbReference>
<evidence type="ECO:0000256" key="11">
    <source>
        <dbReference type="ARBA" id="ARBA00022917"/>
    </source>
</evidence>
<keyword evidence="8 14" id="KW-0862">Zinc</keyword>
<proteinExistence type="inferred from homology"/>
<dbReference type="NCBIfam" id="TIGR00418">
    <property type="entry name" value="thrS"/>
    <property type="match status" value="1"/>
</dbReference>
<dbReference type="Pfam" id="PF00587">
    <property type="entry name" value="tRNA-synt_2b"/>
    <property type="match status" value="1"/>
</dbReference>
<evidence type="ECO:0000256" key="2">
    <source>
        <dbReference type="ARBA" id="ARBA00008226"/>
    </source>
</evidence>
<dbReference type="InterPro" id="IPR018163">
    <property type="entry name" value="Thr/Ala-tRNA-synth_IIc_edit"/>
</dbReference>
<keyword evidence="7 14" id="KW-0547">Nucleotide-binding</keyword>
<dbReference type="FunFam" id="3.30.54.20:FF:000002">
    <property type="entry name" value="Threonine--tRNA ligase"/>
    <property type="match status" value="1"/>
</dbReference>
<evidence type="ECO:0000256" key="5">
    <source>
        <dbReference type="ARBA" id="ARBA00022598"/>
    </source>
</evidence>
<dbReference type="CDD" id="cd00860">
    <property type="entry name" value="ThrRS_anticodon"/>
    <property type="match status" value="1"/>
</dbReference>
<dbReference type="SUPFAM" id="SSF55681">
    <property type="entry name" value="Class II aaRS and biotin synthetases"/>
    <property type="match status" value="1"/>
</dbReference>
<evidence type="ECO:0000256" key="4">
    <source>
        <dbReference type="ARBA" id="ARBA00022555"/>
    </source>
</evidence>
<dbReference type="GO" id="GO:0004829">
    <property type="term" value="F:threonine-tRNA ligase activity"/>
    <property type="evidence" value="ECO:0007669"/>
    <property type="project" value="UniProtKB-UniRule"/>
</dbReference>
<sequence>MSESDSQEQIAVVLPDGSELAVDAGATVEDCAYEIGPGLGSDTVAGKLDGDLVAKEEPVYDGAELEIITDGSDEYLEVMRHSAAHCLAQAVERLYDEDEVKLAIGPPTDEGFYYDFDNLDVDEEDLADLEAEIEEIIEADYEIEREEVSIEEAEERLAGEPYKLELLEEFAEEDDTVTFYKQGEWEDLCAGPHVDSTGEIGVVELLEIAGAYWRGDEENEMQTRIYGTAFEDESDLEDFLERKREAEKRDHRRIGNEMNLFSIQDVTGPGLPLYHPPGKTVLKELEDFVEDLNKDAGYEYVETPHVFKTDLWHKSGHYDNYQDDMFIFDVGDDEFGLKPMNCPGHAAIFQDQSWSYRDLPIRYAENGKVYRKEQRGELSGLSRVWAFTIDDGHLFVRPDQIKQEVEQIMDMITDVLETFDLEYEMALATRPEKSVGSDEIWEKAESQLESVLEEHGHEYEVEEGDGAFYGPKIDFAFEDAIGRSWDGPTVQLDFNMPERFDLNYVGEDNEEHRPVMIHRALYGSYERFFMMLIEHYEGRFPLWLAPEQVRVLPISDDNLGYAHRVANEFDDFRVEVDDRDSTLERKIRAAHDDRVPYQIIVGDNEEEDGNISVRDRFEDQEYDVEIEAFKAHLESEVEEQRTQPDFLQD</sequence>
<dbReference type="EC" id="6.1.1.3" evidence="14"/>
<dbReference type="InterPro" id="IPR004154">
    <property type="entry name" value="Anticodon-bd"/>
</dbReference>
<dbReference type="InterPro" id="IPR012947">
    <property type="entry name" value="tRNA_SAD"/>
</dbReference>
<feature type="domain" description="TGS" evidence="17">
    <location>
        <begin position="6"/>
        <end position="69"/>
    </location>
</feature>
<accession>A0A3R7FYE8</accession>
<organism evidence="18 19">
    <name type="scientific">Halopiger aswanensis</name>
    <dbReference type="NCBI Taxonomy" id="148449"/>
    <lineage>
        <taxon>Archaea</taxon>
        <taxon>Methanobacteriati</taxon>
        <taxon>Methanobacteriota</taxon>
        <taxon>Stenosarchaea group</taxon>
        <taxon>Halobacteria</taxon>
        <taxon>Halobacteriales</taxon>
        <taxon>Natrialbaceae</taxon>
        <taxon>Halopiger</taxon>
    </lineage>
</organism>
<dbReference type="CDD" id="cd00771">
    <property type="entry name" value="ThrRS_core"/>
    <property type="match status" value="1"/>
</dbReference>
<dbReference type="GO" id="GO:0000049">
    <property type="term" value="F:tRNA binding"/>
    <property type="evidence" value="ECO:0007669"/>
    <property type="project" value="UniProtKB-KW"/>
</dbReference>
<dbReference type="Gene3D" id="3.10.20.30">
    <property type="match status" value="1"/>
</dbReference>
<dbReference type="InterPro" id="IPR002320">
    <property type="entry name" value="Thr-tRNA-ligase_IIa"/>
</dbReference>
<dbReference type="PANTHER" id="PTHR11451:SF44">
    <property type="entry name" value="THREONINE--TRNA LIGASE, CHLOROPLASTIC_MITOCHONDRIAL 2"/>
    <property type="match status" value="1"/>
</dbReference>
<evidence type="ECO:0000259" key="16">
    <source>
        <dbReference type="PROSITE" id="PS50862"/>
    </source>
</evidence>
<dbReference type="GO" id="GO:0005737">
    <property type="term" value="C:cytoplasm"/>
    <property type="evidence" value="ECO:0007669"/>
    <property type="project" value="UniProtKB-SubCell"/>
</dbReference>
<dbReference type="SUPFAM" id="SSF52954">
    <property type="entry name" value="Class II aaRS ABD-related"/>
    <property type="match status" value="1"/>
</dbReference>
<keyword evidence="19" id="KW-1185">Reference proteome</keyword>
<evidence type="ECO:0000256" key="12">
    <source>
        <dbReference type="ARBA" id="ARBA00023146"/>
    </source>
</evidence>
<dbReference type="Pfam" id="PF03129">
    <property type="entry name" value="HGTP_anticodon"/>
    <property type="match status" value="1"/>
</dbReference>
<dbReference type="InterPro" id="IPR006195">
    <property type="entry name" value="aa-tRNA-synth_II"/>
</dbReference>
<dbReference type="PRINTS" id="PR01047">
    <property type="entry name" value="TRNASYNTHTHR"/>
</dbReference>
<keyword evidence="11 14" id="KW-0648">Protein biosynthesis</keyword>
<evidence type="ECO:0000259" key="17">
    <source>
        <dbReference type="PROSITE" id="PS51880"/>
    </source>
</evidence>
<dbReference type="SUPFAM" id="SSF55186">
    <property type="entry name" value="ThrRS/AlaRS common domain"/>
    <property type="match status" value="1"/>
</dbReference>
<dbReference type="FunFam" id="3.30.930.10:FF:000002">
    <property type="entry name" value="Threonine--tRNA ligase"/>
    <property type="match status" value="1"/>
</dbReference>
<evidence type="ECO:0000256" key="10">
    <source>
        <dbReference type="ARBA" id="ARBA00022884"/>
    </source>
</evidence>
<dbReference type="Gene3D" id="3.30.980.10">
    <property type="entry name" value="Threonyl-trna Synthetase, Chain A, domain 2"/>
    <property type="match status" value="1"/>
</dbReference>
<dbReference type="SMART" id="SM00863">
    <property type="entry name" value="tRNA_SAD"/>
    <property type="match status" value="1"/>
</dbReference>
<reference evidence="18 19" key="1">
    <citation type="submission" date="2018-09" db="EMBL/GenBank/DDBJ databases">
        <title>Genomic Encyclopedia of Archaeal and Bacterial Type Strains, Phase II (KMG-II): from individual species to whole genera.</title>
        <authorList>
            <person name="Goeker M."/>
        </authorList>
    </citation>
    <scope>NUCLEOTIDE SEQUENCE [LARGE SCALE GENOMIC DNA]</scope>
    <source>
        <strain evidence="18 19">DSM 13151</strain>
    </source>
</reference>
<dbReference type="Gene3D" id="3.40.50.800">
    <property type="entry name" value="Anticodon-binding domain"/>
    <property type="match status" value="1"/>
</dbReference>
<dbReference type="SUPFAM" id="SSF81271">
    <property type="entry name" value="TGS-like"/>
    <property type="match status" value="1"/>
</dbReference>
<comment type="cofactor">
    <cofactor evidence="14">
        <name>Zn(2+)</name>
        <dbReference type="ChEBI" id="CHEBI:29105"/>
    </cofactor>
    <text evidence="14">Binds 1 zinc ion per subunit.</text>
</comment>
<comment type="caution">
    <text evidence="18">The sequence shown here is derived from an EMBL/GenBank/DDBJ whole genome shotgun (WGS) entry which is preliminary data.</text>
</comment>
<evidence type="ECO:0000256" key="15">
    <source>
        <dbReference type="SAM" id="Coils"/>
    </source>
</evidence>
<evidence type="ECO:0000256" key="8">
    <source>
        <dbReference type="ARBA" id="ARBA00022833"/>
    </source>
</evidence>
<name>A0A3R7FYE8_9EURY</name>
<feature type="domain" description="Aminoacyl-transfer RNA synthetases class-II family profile" evidence="16">
    <location>
        <begin position="284"/>
        <end position="541"/>
    </location>
</feature>
<keyword evidence="6 14" id="KW-0479">Metal-binding</keyword>